<dbReference type="GO" id="GO:0061630">
    <property type="term" value="F:ubiquitin protein ligase activity"/>
    <property type="evidence" value="ECO:0007669"/>
    <property type="project" value="UniProtKB-EC"/>
</dbReference>
<keyword evidence="3 8" id="KW-0863">Zinc-finger</keyword>
<dbReference type="InterPro" id="IPR035979">
    <property type="entry name" value="RBD_domain_sf"/>
</dbReference>
<feature type="region of interest" description="Disordered" evidence="10">
    <location>
        <begin position="280"/>
        <end position="315"/>
    </location>
</feature>
<dbReference type="InterPro" id="IPR039515">
    <property type="entry name" value="NOT4_mRING-HC-C4C4"/>
</dbReference>
<dbReference type="GO" id="GO:0016567">
    <property type="term" value="P:protein ubiquitination"/>
    <property type="evidence" value="ECO:0007669"/>
    <property type="project" value="TreeGrafter"/>
</dbReference>
<dbReference type="InterPro" id="IPR013083">
    <property type="entry name" value="Znf_RING/FYVE/PHD"/>
</dbReference>
<protein>
    <submittedName>
        <fullName evidence="13">CCR4-NOT transcription complex subunit 4</fullName>
        <ecNumber evidence="13">2.3.2.27</ecNumber>
    </submittedName>
</protein>
<evidence type="ECO:0000256" key="9">
    <source>
        <dbReference type="PROSITE-ProRule" id="PRU00176"/>
    </source>
</evidence>
<dbReference type="GO" id="GO:0030014">
    <property type="term" value="C:CCR4-NOT complex"/>
    <property type="evidence" value="ECO:0007669"/>
    <property type="project" value="InterPro"/>
</dbReference>
<dbReference type="PROSITE" id="PS50102">
    <property type="entry name" value="RRM"/>
    <property type="match status" value="1"/>
</dbReference>
<dbReference type="SUPFAM" id="SSF57850">
    <property type="entry name" value="RING/U-box"/>
    <property type="match status" value="1"/>
</dbReference>
<dbReference type="Pfam" id="PF00076">
    <property type="entry name" value="RRM_1"/>
    <property type="match status" value="1"/>
</dbReference>
<dbReference type="CDD" id="cd16618">
    <property type="entry name" value="mRING-HC-C4C4_CNOT4"/>
    <property type="match status" value="1"/>
</dbReference>
<keyword evidence="13" id="KW-0012">Acyltransferase</keyword>
<dbReference type="OrthoDB" id="1923159at2759"/>
<dbReference type="GO" id="GO:0008270">
    <property type="term" value="F:zinc ion binding"/>
    <property type="evidence" value="ECO:0007669"/>
    <property type="project" value="UniProtKB-KW"/>
</dbReference>
<feature type="region of interest" description="Disordered" evidence="10">
    <location>
        <begin position="714"/>
        <end position="734"/>
    </location>
</feature>
<feature type="compositionally biased region" description="Polar residues" evidence="10">
    <location>
        <begin position="724"/>
        <end position="734"/>
    </location>
</feature>
<evidence type="ECO:0000256" key="10">
    <source>
        <dbReference type="SAM" id="MobiDB-lite"/>
    </source>
</evidence>
<proteinExistence type="predicted"/>
<dbReference type="InterPro" id="IPR034261">
    <property type="entry name" value="CNOT4_RRM"/>
</dbReference>
<dbReference type="EC" id="2.3.2.27" evidence="13"/>
<evidence type="ECO:0000256" key="8">
    <source>
        <dbReference type="PROSITE-ProRule" id="PRU00175"/>
    </source>
</evidence>
<dbReference type="InterPro" id="IPR012677">
    <property type="entry name" value="Nucleotide-bd_a/b_plait_sf"/>
</dbReference>
<evidence type="ECO:0000259" key="11">
    <source>
        <dbReference type="PROSITE" id="PS50089"/>
    </source>
</evidence>
<evidence type="ECO:0000256" key="3">
    <source>
        <dbReference type="ARBA" id="ARBA00022771"/>
    </source>
</evidence>
<dbReference type="EMBL" id="BDSP01000017">
    <property type="protein sequence ID" value="GAX10407.1"/>
    <property type="molecule type" value="Genomic_DNA"/>
</dbReference>
<dbReference type="PROSITE" id="PS50089">
    <property type="entry name" value="ZF_RING_2"/>
    <property type="match status" value="1"/>
</dbReference>
<dbReference type="InterPro" id="IPR003954">
    <property type="entry name" value="RRM_euk-type"/>
</dbReference>
<gene>
    <name evidence="13" type="ORF">FisN_21Lh102</name>
</gene>
<dbReference type="AlphaFoldDB" id="A0A1Z5J8U8"/>
<evidence type="ECO:0000256" key="5">
    <source>
        <dbReference type="ARBA" id="ARBA00022884"/>
    </source>
</evidence>
<dbReference type="InterPro" id="IPR039780">
    <property type="entry name" value="Mot2"/>
</dbReference>
<name>A0A1Z5J8U8_FISSO</name>
<evidence type="ECO:0000259" key="12">
    <source>
        <dbReference type="PROSITE" id="PS50102"/>
    </source>
</evidence>
<dbReference type="Pfam" id="PF14570">
    <property type="entry name" value="zf-RING_4"/>
    <property type="match status" value="1"/>
</dbReference>
<dbReference type="GO" id="GO:0003723">
    <property type="term" value="F:RNA binding"/>
    <property type="evidence" value="ECO:0007669"/>
    <property type="project" value="UniProtKB-UniRule"/>
</dbReference>
<evidence type="ECO:0000256" key="1">
    <source>
        <dbReference type="ARBA" id="ARBA00004123"/>
    </source>
</evidence>
<dbReference type="FunFam" id="3.30.40.10:FF:000006">
    <property type="entry name" value="CCR4-NOT transcription complex subunit 4"/>
    <property type="match status" value="1"/>
</dbReference>
<evidence type="ECO:0000256" key="4">
    <source>
        <dbReference type="ARBA" id="ARBA00022833"/>
    </source>
</evidence>
<keyword evidence="6" id="KW-0175">Coiled coil</keyword>
<dbReference type="PANTHER" id="PTHR12603">
    <property type="entry name" value="CCR4-NOT TRANSCRIPTION COMPLEX RELATED"/>
    <property type="match status" value="1"/>
</dbReference>
<feature type="region of interest" description="Disordered" evidence="10">
    <location>
        <begin position="81"/>
        <end position="103"/>
    </location>
</feature>
<sequence length="734" mass="75736">MDDADHVCPLCCEELDLSDREFYPCKCGYQVCMWCWHRIRESESGLCPACRTPYGEDPHQFSAVDVEDVLKANKARDAALKRQKQQEGGMLSASQHEGLPNSVANEDVSNVTMEVPKDRSQLANMRVIRRNLVYAVGLPASIASEDVLRKPEYFGQYGKIAKIVINRAISGDAGRRASASAYVTFVHKEDTLACILALDGFYLDNRNIRASYGTSKYCSAFIKSVRCNNPECTYLHEMGATEDTFTKQEIQAGYVTSGRDVLARQQQIVSEQLRLNATGAVPRKRVGGGGPSGTGRASSSPVFPPPEFDEPPKPNPVLLPPPAGGVVRAATAGTFSLNPSNISAKLGRSASTGNPSPTLGATAVPASAAAVVVPRVNKSAAAVVAGVHTVRVEDAPLHTTLTPLTPLKRAPKAMKSTANAPIPDDPKLPSMRVGKTKGNGIRNAVFGGSANSSVTNEEVELTTGPSSIGGDVIAVGSIQAALLPGTVQLNSSTGVGGAEGGLTRALGGEVFTGPLANKPISRATTVDKWNSNQIPGAPLYPAESDLWSGMNDGPANSSSALASILGVDLPTGSGSLRENANIWPSSNLDGPSSLSALNSNSLVGATSSNVIGGIPMNMNSTSLIGGVPIGGGSMGGQGHIGGLLGSSAPGSGSYGGKSDIALLQSLLPGVHITSGSEGMNTGAGINGWNQGGSSALGGDTLLGWNSGAATNQRSSVGAIGQGNGSQTKRQGQIW</sequence>
<dbReference type="GO" id="GO:0005634">
    <property type="term" value="C:nucleus"/>
    <property type="evidence" value="ECO:0007669"/>
    <property type="project" value="UniProtKB-SubCell"/>
</dbReference>
<dbReference type="Gene3D" id="3.30.40.10">
    <property type="entry name" value="Zinc/RING finger domain, C3HC4 (zinc finger)"/>
    <property type="match status" value="1"/>
</dbReference>
<comment type="subcellular location">
    <subcellularLocation>
        <location evidence="1">Nucleus</location>
    </subcellularLocation>
</comment>
<keyword evidence="14" id="KW-1185">Reference proteome</keyword>
<dbReference type="SUPFAM" id="SSF54928">
    <property type="entry name" value="RNA-binding domain, RBD"/>
    <property type="match status" value="1"/>
</dbReference>
<dbReference type="InParanoid" id="A0A1Z5J8U8"/>
<keyword evidence="5 9" id="KW-0694">RNA-binding</keyword>
<feature type="domain" description="RING-type" evidence="11">
    <location>
        <begin position="8"/>
        <end position="51"/>
    </location>
</feature>
<dbReference type="PANTHER" id="PTHR12603:SF0">
    <property type="entry name" value="CCR4-NOT TRANSCRIPTION COMPLEX SUBUNIT 4"/>
    <property type="match status" value="1"/>
</dbReference>
<dbReference type="SMART" id="SM00361">
    <property type="entry name" value="RRM_1"/>
    <property type="match status" value="1"/>
</dbReference>
<dbReference type="Proteomes" id="UP000198406">
    <property type="component" value="Unassembled WGS sequence"/>
</dbReference>
<evidence type="ECO:0000256" key="2">
    <source>
        <dbReference type="ARBA" id="ARBA00022723"/>
    </source>
</evidence>
<evidence type="ECO:0000313" key="14">
    <source>
        <dbReference type="Proteomes" id="UP000198406"/>
    </source>
</evidence>
<dbReference type="InterPro" id="IPR000504">
    <property type="entry name" value="RRM_dom"/>
</dbReference>
<dbReference type="Gene3D" id="3.30.70.330">
    <property type="match status" value="1"/>
</dbReference>
<dbReference type="InterPro" id="IPR001841">
    <property type="entry name" value="Znf_RING"/>
</dbReference>
<feature type="domain" description="RRM" evidence="12">
    <location>
        <begin position="131"/>
        <end position="215"/>
    </location>
</feature>
<evidence type="ECO:0000256" key="6">
    <source>
        <dbReference type="ARBA" id="ARBA00023054"/>
    </source>
</evidence>
<reference evidence="13 14" key="1">
    <citation type="journal article" date="2015" name="Plant Cell">
        <title>Oil accumulation by the oleaginous diatom Fistulifera solaris as revealed by the genome and transcriptome.</title>
        <authorList>
            <person name="Tanaka T."/>
            <person name="Maeda Y."/>
            <person name="Veluchamy A."/>
            <person name="Tanaka M."/>
            <person name="Abida H."/>
            <person name="Marechal E."/>
            <person name="Bowler C."/>
            <person name="Muto M."/>
            <person name="Sunaga Y."/>
            <person name="Tanaka M."/>
            <person name="Yoshino T."/>
            <person name="Taniguchi T."/>
            <person name="Fukuda Y."/>
            <person name="Nemoto M."/>
            <person name="Matsumoto M."/>
            <person name="Wong P.S."/>
            <person name="Aburatani S."/>
            <person name="Fujibuchi W."/>
        </authorList>
    </citation>
    <scope>NUCLEOTIDE SEQUENCE [LARGE SCALE GENOMIC DNA]</scope>
    <source>
        <strain evidence="13 14">JPCC DA0580</strain>
    </source>
</reference>
<evidence type="ECO:0000313" key="13">
    <source>
        <dbReference type="EMBL" id="GAX10407.1"/>
    </source>
</evidence>
<evidence type="ECO:0000256" key="7">
    <source>
        <dbReference type="ARBA" id="ARBA00023242"/>
    </source>
</evidence>
<comment type="caution">
    <text evidence="13">The sequence shown here is derived from an EMBL/GenBank/DDBJ whole genome shotgun (WGS) entry which is preliminary data.</text>
</comment>
<keyword evidence="13" id="KW-0808">Transferase</keyword>
<keyword evidence="2" id="KW-0479">Metal-binding</keyword>
<keyword evidence="7" id="KW-0539">Nucleus</keyword>
<organism evidence="13 14">
    <name type="scientific">Fistulifera solaris</name>
    <name type="common">Oleaginous diatom</name>
    <dbReference type="NCBI Taxonomy" id="1519565"/>
    <lineage>
        <taxon>Eukaryota</taxon>
        <taxon>Sar</taxon>
        <taxon>Stramenopiles</taxon>
        <taxon>Ochrophyta</taxon>
        <taxon>Bacillariophyta</taxon>
        <taxon>Bacillariophyceae</taxon>
        <taxon>Bacillariophycidae</taxon>
        <taxon>Naviculales</taxon>
        <taxon>Naviculaceae</taxon>
        <taxon>Fistulifera</taxon>
    </lineage>
</organism>
<keyword evidence="4" id="KW-0862">Zinc</keyword>
<dbReference type="CDD" id="cd12438">
    <property type="entry name" value="RRM_CNOT4"/>
    <property type="match status" value="1"/>
</dbReference>
<accession>A0A1Z5J8U8</accession>